<keyword evidence="3" id="KW-0998">Cell outer membrane</keyword>
<dbReference type="InterPro" id="IPR000983">
    <property type="entry name" value="Bac_GSPG_pilin"/>
</dbReference>
<reference evidence="5" key="1">
    <citation type="submission" date="2010-03" db="EMBL/GenBank/DDBJ databases">
        <title>The genome sequence of Thermus scotoductus SA-01.</title>
        <authorList>
            <person name="Gounder K."/>
            <person name="Liesegang H."/>
            <person name="Brzuszkiewicz E."/>
            <person name="Wollherr A."/>
            <person name="Daniel R."/>
            <person name="Gottschalk G."/>
            <person name="van Heerden E."/>
            <person name="Litthauer D."/>
        </authorList>
    </citation>
    <scope>NUCLEOTIDE SEQUENCE [LARGE SCALE GENOMIC DNA]</scope>
    <source>
        <strain evidence="5">ATCC 700910 / SA-01</strain>
    </source>
</reference>
<proteinExistence type="predicted"/>
<dbReference type="KEGG" id="tsc:TSC_c08500"/>
<sequence>MRRSHGLTLVEVLIALLVLGLVAGAFTTTVVSSLRMNSDDRIRARAIAAAETWLDRFRAKSLDFNAFTTARSYPYGYNYASDPTFVAAGDPNPAVLNQEWGPFRFTVQTRSFSTSPQVWTVTVTTFYRKTGGGEASFALSTLVYQ</sequence>
<reference evidence="4 5" key="2">
    <citation type="journal article" date="2011" name="BMC Genomics">
        <title>Sequence of the hyperplastic genome of the naturally competent Thermus scotoductus SA-01.</title>
        <authorList>
            <person name="Gounder K."/>
            <person name="Brzuszkiewicz E."/>
            <person name="Liesegang H."/>
            <person name="Wollherr A."/>
            <person name="Daniel R."/>
            <person name="Gottschalk G."/>
            <person name="Reva O."/>
            <person name="Kumwenda B."/>
            <person name="Srivastava M."/>
            <person name="Bricio C."/>
            <person name="Berenguer J."/>
            <person name="van Heerden E."/>
            <person name="Litthauer D."/>
        </authorList>
    </citation>
    <scope>NUCLEOTIDE SEQUENCE [LARGE SCALE GENOMIC DNA]</scope>
    <source>
        <strain evidence="5">ATCC 700910 / SA-01</strain>
    </source>
</reference>
<dbReference type="Pfam" id="PF07963">
    <property type="entry name" value="N_methyl"/>
    <property type="match status" value="1"/>
</dbReference>
<evidence type="ECO:0000313" key="5">
    <source>
        <dbReference type="Proteomes" id="UP000008087"/>
    </source>
</evidence>
<dbReference type="STRING" id="743525.TSC_c08500"/>
<dbReference type="HOGENOM" id="CLU_1786004_0_0_0"/>
<evidence type="ECO:0000313" key="4">
    <source>
        <dbReference type="EMBL" id="ADW21476.1"/>
    </source>
</evidence>
<organism evidence="4 5">
    <name type="scientific">Thermus scotoductus (strain ATCC 700910 / SA-01)</name>
    <dbReference type="NCBI Taxonomy" id="743525"/>
    <lineage>
        <taxon>Bacteria</taxon>
        <taxon>Thermotogati</taxon>
        <taxon>Deinococcota</taxon>
        <taxon>Deinococci</taxon>
        <taxon>Thermales</taxon>
        <taxon>Thermaceae</taxon>
        <taxon>Thermus</taxon>
    </lineage>
</organism>
<dbReference type="EMBL" id="CP001962">
    <property type="protein sequence ID" value="ADW21476.1"/>
    <property type="molecule type" value="Genomic_DNA"/>
</dbReference>
<accession>E8PNK1</accession>
<dbReference type="RefSeq" id="WP_015716754.1">
    <property type="nucleotide sequence ID" value="NC_014974.1"/>
</dbReference>
<dbReference type="PRINTS" id="PR00813">
    <property type="entry name" value="BCTERIALGSPG"/>
</dbReference>
<protein>
    <recommendedName>
        <fullName evidence="6">Prepilin-type cleavage/methylation domain-containing protein</fullName>
    </recommendedName>
</protein>
<comment type="subcellular location">
    <subcellularLocation>
        <location evidence="1">Cell outer membrane</location>
    </subcellularLocation>
</comment>
<keyword evidence="3" id="KW-0472">Membrane</keyword>
<dbReference type="AlphaFoldDB" id="E8PNK1"/>
<dbReference type="Proteomes" id="UP000008087">
    <property type="component" value="Chromosome"/>
</dbReference>
<name>E8PNK1_THESS</name>
<dbReference type="GO" id="GO:0015628">
    <property type="term" value="P:protein secretion by the type II secretion system"/>
    <property type="evidence" value="ECO:0007669"/>
    <property type="project" value="InterPro"/>
</dbReference>
<dbReference type="GO" id="GO:0015627">
    <property type="term" value="C:type II protein secretion system complex"/>
    <property type="evidence" value="ECO:0007669"/>
    <property type="project" value="InterPro"/>
</dbReference>
<evidence type="ECO:0008006" key="6">
    <source>
        <dbReference type="Google" id="ProtNLM"/>
    </source>
</evidence>
<evidence type="ECO:0000256" key="2">
    <source>
        <dbReference type="ARBA" id="ARBA00022481"/>
    </source>
</evidence>
<dbReference type="NCBIfam" id="TIGR02532">
    <property type="entry name" value="IV_pilin_GFxxxE"/>
    <property type="match status" value="1"/>
</dbReference>
<dbReference type="GO" id="GO:0009279">
    <property type="term" value="C:cell outer membrane"/>
    <property type="evidence" value="ECO:0007669"/>
    <property type="project" value="UniProtKB-SubCell"/>
</dbReference>
<evidence type="ECO:0000256" key="3">
    <source>
        <dbReference type="ARBA" id="ARBA00023237"/>
    </source>
</evidence>
<gene>
    <name evidence="4" type="ordered locus">TSC_c08500</name>
</gene>
<keyword evidence="2" id="KW-0488">Methylation</keyword>
<evidence type="ECO:0000256" key="1">
    <source>
        <dbReference type="ARBA" id="ARBA00004442"/>
    </source>
</evidence>
<dbReference type="eggNOG" id="ENOG50335BN">
    <property type="taxonomic scope" value="Bacteria"/>
</dbReference>
<dbReference type="InterPro" id="IPR012902">
    <property type="entry name" value="N_methyl_site"/>
</dbReference>